<keyword evidence="1" id="KW-0175">Coiled coil</keyword>
<dbReference type="PANTHER" id="PTHR31099">
    <property type="entry name" value="OS06G0165300 PROTEIN"/>
    <property type="match status" value="1"/>
</dbReference>
<dbReference type="Pfam" id="PF04195">
    <property type="entry name" value="Transposase_28"/>
    <property type="match status" value="1"/>
</dbReference>
<dbReference type="PANTHER" id="PTHR31099:SF49">
    <property type="entry name" value="MYOSIN HEAVY CHAIN-LIKE PROTEIN"/>
    <property type="match status" value="1"/>
</dbReference>
<dbReference type="EMBL" id="ASHM01018488">
    <property type="protein sequence ID" value="PNY00073.1"/>
    <property type="molecule type" value="Genomic_DNA"/>
</dbReference>
<evidence type="ECO:0000313" key="4">
    <source>
        <dbReference type="Proteomes" id="UP000236291"/>
    </source>
</evidence>
<gene>
    <name evidence="3" type="ORF">L195_g023347</name>
</gene>
<dbReference type="AlphaFoldDB" id="A0A2K3NAL3"/>
<accession>A0A2K3NAL3</accession>
<dbReference type="ExpressionAtlas" id="A0A2K3NAL3">
    <property type="expression patterns" value="baseline"/>
</dbReference>
<reference evidence="3 4" key="2">
    <citation type="journal article" date="2017" name="Front. Plant Sci.">
        <title>Gene Classification and Mining of Molecular Markers Useful in Red Clover (Trifolium pratense) Breeding.</title>
        <authorList>
            <person name="Istvanek J."/>
            <person name="Dluhosova J."/>
            <person name="Dluhos P."/>
            <person name="Patkova L."/>
            <person name="Nedelnik J."/>
            <person name="Repkova J."/>
        </authorList>
    </citation>
    <scope>NUCLEOTIDE SEQUENCE [LARGE SCALE GENOMIC DNA]</scope>
    <source>
        <strain evidence="4">cv. Tatra</strain>
        <tissue evidence="3">Young leaves</tissue>
    </source>
</reference>
<feature type="non-terminal residue" evidence="3">
    <location>
        <position position="635"/>
    </location>
</feature>
<protein>
    <recommendedName>
        <fullName evidence="2">Transposase (putative) gypsy type domain-containing protein</fullName>
    </recommendedName>
</protein>
<reference evidence="3 4" key="1">
    <citation type="journal article" date="2014" name="Am. J. Bot.">
        <title>Genome assembly and annotation for red clover (Trifolium pratense; Fabaceae).</title>
        <authorList>
            <person name="Istvanek J."/>
            <person name="Jaros M."/>
            <person name="Krenek A."/>
            <person name="Repkova J."/>
        </authorList>
    </citation>
    <scope>NUCLEOTIDE SEQUENCE [LARGE SCALE GENOMIC DNA]</scope>
    <source>
        <strain evidence="4">cv. Tatra</strain>
        <tissue evidence="3">Young leaves</tissue>
    </source>
</reference>
<sequence>MANEEAGPSNRGPIRPTEAEPYGWIVEEVSVPSSITHTSGKKFITVEERIGDAPSNWAAHIVEEGQRVFSNFGEDGFAMYEFAFEKLGFRMSFSDFAMKVFKHLRLAPSQLNSNSLGFIHAYELVCEHRRIVPSVPMFFRIFQLQRKSQDRRQCWVSLKSRIKMFDMFVDSVRGFKPRYYVVRAESEDARESLFTTATRVVDGEQVSRREEKFPLSWSFEHFRQGTDFYYVKFEDLSEEDRVGLKNLMDWVGSFVAGPCVYRTDDEEGNRVTRPVVGKDGKQVFAARYIHTRDLLSCTNGAARAVLLDNMASQATNILKMLDSKKSKKGKGKSGPGSAEVVDLSGEKIKIPPCWALKRLFEKSPLEVDRDDEEVIMGMDSTQRGAIFAEDIAGLMRLVSSALVLNRKIEDPSKVVEDLKRQVEVLKGQKRQLTLTVEDLEGKSGVWLDTQKRLREDFEGQYLDVLGRLTAAAKFGYKNAVSQLKVVNPGLATAGTGFWRRVENGKVILPEESAANEAADFLILSDDEEEGEEDNGGEAEGVKTTLWRKTSQWAKSPRMTLWNIKTRVASSSSCFFRPCSPCLLCDERGACLLSVLASLNASRKVEFLLGVTISGSGRMFCEVVIRLAFLCDERCA</sequence>
<evidence type="ECO:0000313" key="3">
    <source>
        <dbReference type="EMBL" id="PNY00073.1"/>
    </source>
</evidence>
<dbReference type="InterPro" id="IPR007321">
    <property type="entry name" value="Transposase_28"/>
</dbReference>
<organism evidence="3 4">
    <name type="scientific">Trifolium pratense</name>
    <name type="common">Red clover</name>
    <dbReference type="NCBI Taxonomy" id="57577"/>
    <lineage>
        <taxon>Eukaryota</taxon>
        <taxon>Viridiplantae</taxon>
        <taxon>Streptophyta</taxon>
        <taxon>Embryophyta</taxon>
        <taxon>Tracheophyta</taxon>
        <taxon>Spermatophyta</taxon>
        <taxon>Magnoliopsida</taxon>
        <taxon>eudicotyledons</taxon>
        <taxon>Gunneridae</taxon>
        <taxon>Pentapetalae</taxon>
        <taxon>rosids</taxon>
        <taxon>fabids</taxon>
        <taxon>Fabales</taxon>
        <taxon>Fabaceae</taxon>
        <taxon>Papilionoideae</taxon>
        <taxon>50 kb inversion clade</taxon>
        <taxon>NPAAA clade</taxon>
        <taxon>Hologalegina</taxon>
        <taxon>IRL clade</taxon>
        <taxon>Trifolieae</taxon>
        <taxon>Trifolium</taxon>
    </lineage>
</organism>
<comment type="caution">
    <text evidence="3">The sequence shown here is derived from an EMBL/GenBank/DDBJ whole genome shotgun (WGS) entry which is preliminary data.</text>
</comment>
<name>A0A2K3NAL3_TRIPR</name>
<proteinExistence type="predicted"/>
<evidence type="ECO:0000256" key="1">
    <source>
        <dbReference type="SAM" id="Coils"/>
    </source>
</evidence>
<feature type="domain" description="Transposase (putative) gypsy type" evidence="2">
    <location>
        <begin position="84"/>
        <end position="145"/>
    </location>
</feature>
<evidence type="ECO:0000259" key="2">
    <source>
        <dbReference type="Pfam" id="PF04195"/>
    </source>
</evidence>
<dbReference type="Proteomes" id="UP000236291">
    <property type="component" value="Unassembled WGS sequence"/>
</dbReference>
<feature type="coiled-coil region" evidence="1">
    <location>
        <begin position="415"/>
        <end position="442"/>
    </location>
</feature>